<evidence type="ECO:0000313" key="2">
    <source>
        <dbReference type="Proteomes" id="UP000052245"/>
    </source>
</evidence>
<dbReference type="Proteomes" id="UP000052245">
    <property type="component" value="Unassembled WGS sequence"/>
</dbReference>
<sequence length="108" mass="12784">MANKYTKEEIRTYFETHRDDVKDVSAKFEVSQRTLYHWIKIEEWKQGKYANAGKETVQSDLVQTAIGSRLDYAKKRLSMKSKAVLMKAVRYLVVILFKLEQMKFCLKL</sequence>
<dbReference type="RefSeq" id="WP_059434504.1">
    <property type="nucleotide sequence ID" value="NZ_FAUY01000002.1"/>
</dbReference>
<organism evidence="1 2">
    <name type="scientific">Campylobacter hyointestinalis subsp. hyointestinalis</name>
    <dbReference type="NCBI Taxonomy" id="91352"/>
    <lineage>
        <taxon>Bacteria</taxon>
        <taxon>Pseudomonadati</taxon>
        <taxon>Campylobacterota</taxon>
        <taxon>Epsilonproteobacteria</taxon>
        <taxon>Campylobacterales</taxon>
        <taxon>Campylobacteraceae</taxon>
        <taxon>Campylobacter</taxon>
    </lineage>
</organism>
<evidence type="ECO:0008006" key="3">
    <source>
        <dbReference type="Google" id="ProtNLM"/>
    </source>
</evidence>
<proteinExistence type="predicted"/>
<protein>
    <recommendedName>
        <fullName evidence="3">Transposase Synechocystis PCC 6803 domain-containing protein</fullName>
    </recommendedName>
</protein>
<comment type="caution">
    <text evidence="1">The sequence shown here is derived from an EMBL/GenBank/DDBJ whole genome shotgun (WGS) entry which is preliminary data.</text>
</comment>
<dbReference type="EMBL" id="FAVC01000001">
    <property type="protein sequence ID" value="CUU74674.1"/>
    <property type="molecule type" value="Genomic_DNA"/>
</dbReference>
<name>A0A9W5ESU2_CAMHY</name>
<gene>
    <name evidence="1" type="ORF">ERS739223_00477</name>
</gene>
<reference evidence="1 2" key="1">
    <citation type="submission" date="2015-11" db="EMBL/GenBank/DDBJ databases">
        <authorList>
            <consortium name="Pathogen Informatics"/>
        </authorList>
    </citation>
    <scope>NUCLEOTIDE SEQUENCE [LARGE SCALE GENOMIC DNA]</scope>
    <source>
        <strain evidence="1 2">007A-0283</strain>
    </source>
</reference>
<accession>A0A9W5ESU2</accession>
<dbReference type="AlphaFoldDB" id="A0A9W5ESU2"/>
<evidence type="ECO:0000313" key="1">
    <source>
        <dbReference type="EMBL" id="CUU74674.1"/>
    </source>
</evidence>